<gene>
    <name evidence="2" type="ORF">OG517_43205</name>
</gene>
<protein>
    <recommendedName>
        <fullName evidence="4">Yip1 domain-containing protein</fullName>
    </recommendedName>
</protein>
<name>A0ABZ1TTQ1_STRVG</name>
<evidence type="ECO:0008006" key="4">
    <source>
        <dbReference type="Google" id="ProtNLM"/>
    </source>
</evidence>
<dbReference type="EMBL" id="CP108091">
    <property type="protein sequence ID" value="WUQ18233.1"/>
    <property type="molecule type" value="Genomic_DNA"/>
</dbReference>
<dbReference type="RefSeq" id="WP_328966178.1">
    <property type="nucleotide sequence ID" value="NZ_CP108091.1"/>
</dbReference>
<geneLocation type="plasmid" evidence="2 3">
    <name>unnamed1</name>
</geneLocation>
<feature type="transmembrane region" description="Helical" evidence="1">
    <location>
        <begin position="135"/>
        <end position="157"/>
    </location>
</feature>
<feature type="transmembrane region" description="Helical" evidence="1">
    <location>
        <begin position="45"/>
        <end position="67"/>
    </location>
</feature>
<accession>A0ABZ1TTQ1</accession>
<keyword evidence="2" id="KW-0614">Plasmid</keyword>
<feature type="transmembrane region" description="Helical" evidence="1">
    <location>
        <begin position="12"/>
        <end position="33"/>
    </location>
</feature>
<reference evidence="2" key="1">
    <citation type="submission" date="2022-10" db="EMBL/GenBank/DDBJ databases">
        <title>The complete genomes of actinobacterial strains from the NBC collection.</title>
        <authorList>
            <person name="Joergensen T.S."/>
            <person name="Alvarez Arevalo M."/>
            <person name="Sterndorff E.B."/>
            <person name="Faurdal D."/>
            <person name="Vuksanovic O."/>
            <person name="Mourched A.-S."/>
            <person name="Charusanti P."/>
            <person name="Shaw S."/>
            <person name="Blin K."/>
            <person name="Weber T."/>
        </authorList>
    </citation>
    <scope>NUCLEOTIDE SEQUENCE</scope>
    <source>
        <strain evidence="2">NBC_00248</strain>
        <plasmid evidence="2">unnamed1</plasmid>
    </source>
</reference>
<feature type="transmembrane region" description="Helical" evidence="1">
    <location>
        <begin position="109"/>
        <end position="128"/>
    </location>
</feature>
<sequence>MDLITFTHVVTRAGAAFGFSLMVVTAMWVYYSRGRTLKALKKRKVWLPWAGAALTMVMASAVTGGLLGKISGGFTGTGNELGQNIGDVAVGQSGAGAVPLSSGEVLSYSGSWLAFCMIIGLALFIWFAKGWEERSLALSGGLTGATWGITAAIGGWASMLGVPLLSWLGEVLIG</sequence>
<organism evidence="2 3">
    <name type="scientific">Streptomyces virginiae</name>
    <name type="common">Streptomyces cinnamonensis</name>
    <dbReference type="NCBI Taxonomy" id="1961"/>
    <lineage>
        <taxon>Bacteria</taxon>
        <taxon>Bacillati</taxon>
        <taxon>Actinomycetota</taxon>
        <taxon>Actinomycetes</taxon>
        <taxon>Kitasatosporales</taxon>
        <taxon>Streptomycetaceae</taxon>
        <taxon>Streptomyces</taxon>
    </lineage>
</organism>
<evidence type="ECO:0000313" key="2">
    <source>
        <dbReference type="EMBL" id="WUQ18233.1"/>
    </source>
</evidence>
<dbReference type="Proteomes" id="UP001432039">
    <property type="component" value="Plasmid unnamed1"/>
</dbReference>
<keyword evidence="1" id="KW-0472">Membrane</keyword>
<evidence type="ECO:0000256" key="1">
    <source>
        <dbReference type="SAM" id="Phobius"/>
    </source>
</evidence>
<proteinExistence type="predicted"/>
<keyword evidence="1" id="KW-1133">Transmembrane helix</keyword>
<keyword evidence="1" id="KW-0812">Transmembrane</keyword>
<keyword evidence="3" id="KW-1185">Reference proteome</keyword>
<evidence type="ECO:0000313" key="3">
    <source>
        <dbReference type="Proteomes" id="UP001432039"/>
    </source>
</evidence>